<dbReference type="EMBL" id="PDTI01000037">
    <property type="protein sequence ID" value="PIE62606.1"/>
    <property type="molecule type" value="Genomic_DNA"/>
</dbReference>
<reference evidence="1 2" key="1">
    <citation type="submission" date="2017-10" db="EMBL/GenBank/DDBJ databases">
        <title>Novel microbial diversity and functional potential in the marine mammal oral microbiome.</title>
        <authorList>
            <person name="Dudek N.K."/>
            <person name="Sun C.L."/>
            <person name="Burstein D."/>
            <person name="Kantor R.S."/>
            <person name="Aliaga Goltsman D.S."/>
            <person name="Bik E.M."/>
            <person name="Thomas B.C."/>
            <person name="Banfield J.F."/>
            <person name="Relman D.A."/>
        </authorList>
    </citation>
    <scope>NUCLEOTIDE SEQUENCE [LARGE SCALE GENOMIC DNA]</scope>
    <source>
        <strain evidence="1">DOLJORAL78_47_202</strain>
    </source>
</reference>
<dbReference type="GO" id="GO:0033969">
    <property type="term" value="F:gamma-glutamyl-gamma-aminobutyrate hydrolase activity"/>
    <property type="evidence" value="ECO:0007669"/>
    <property type="project" value="TreeGrafter"/>
</dbReference>
<keyword evidence="1" id="KW-0378">Hydrolase</keyword>
<dbReference type="GO" id="GO:0006598">
    <property type="term" value="P:polyamine catabolic process"/>
    <property type="evidence" value="ECO:0007669"/>
    <property type="project" value="TreeGrafter"/>
</dbReference>
<gene>
    <name evidence="1" type="ORF">CSA25_04470</name>
</gene>
<dbReference type="PANTHER" id="PTHR43235">
    <property type="entry name" value="GLUTAMINE AMIDOTRANSFERASE PB2B2.05-RELATED"/>
    <property type="match status" value="1"/>
</dbReference>
<comment type="caution">
    <text evidence="1">The sequence shown here is derived from an EMBL/GenBank/DDBJ whole genome shotgun (WGS) entry which is preliminary data.</text>
</comment>
<dbReference type="PROSITE" id="PS51273">
    <property type="entry name" value="GATASE_TYPE_1"/>
    <property type="match status" value="1"/>
</dbReference>
<dbReference type="CDD" id="cd01745">
    <property type="entry name" value="GATase1_2"/>
    <property type="match status" value="1"/>
</dbReference>
<accession>A0A2G6MRN0</accession>
<dbReference type="Gene3D" id="3.40.50.880">
    <property type="match status" value="1"/>
</dbReference>
<name>A0A2G6MRN0_9BACT</name>
<dbReference type="Pfam" id="PF07722">
    <property type="entry name" value="Peptidase_C26"/>
    <property type="match status" value="1"/>
</dbReference>
<dbReference type="GO" id="GO:0005829">
    <property type="term" value="C:cytosol"/>
    <property type="evidence" value="ECO:0007669"/>
    <property type="project" value="TreeGrafter"/>
</dbReference>
<organism evidence="1 2">
    <name type="scientific">Desulfobacter postgatei</name>
    <dbReference type="NCBI Taxonomy" id="2293"/>
    <lineage>
        <taxon>Bacteria</taxon>
        <taxon>Pseudomonadati</taxon>
        <taxon>Thermodesulfobacteriota</taxon>
        <taxon>Desulfobacteria</taxon>
        <taxon>Desulfobacterales</taxon>
        <taxon>Desulfobacteraceae</taxon>
        <taxon>Desulfobacter</taxon>
    </lineage>
</organism>
<dbReference type="SUPFAM" id="SSF52317">
    <property type="entry name" value="Class I glutamine amidotransferase-like"/>
    <property type="match status" value="1"/>
</dbReference>
<dbReference type="InterPro" id="IPR029062">
    <property type="entry name" value="Class_I_gatase-like"/>
</dbReference>
<dbReference type="AlphaFoldDB" id="A0A2G6MRN0"/>
<dbReference type="InterPro" id="IPR044668">
    <property type="entry name" value="PuuD-like"/>
</dbReference>
<dbReference type="PANTHER" id="PTHR43235:SF1">
    <property type="entry name" value="GLUTAMINE AMIDOTRANSFERASE PB2B2.05-RELATED"/>
    <property type="match status" value="1"/>
</dbReference>
<sequence length="282" mass="31558">MILNILQVPESFIHYSAEIQPFKNRYQRRVRPTKSTHQGEFYMPVFIAIAANTERNKNGQTITSVPVEYSRCVQQAGAVPVILPPAGDEQTVGLMLSRVDGLILPGGLDMDAHFFNQEMHPACKASDLELDTFQIGLVNLAVELKMPILGICRGAQVANVALGGSLVQDIPSRMPESDIIHMQKVFSYGTDHDVRFDRGSRLYHLFGESIRINSRHHQSIDTPGKGIRITAWAPDGVAEGAEHESLPIDLVQWHPELLMQKSDGMLPLFKRFIRNCKDRLHA</sequence>
<evidence type="ECO:0000313" key="1">
    <source>
        <dbReference type="EMBL" id="PIE62606.1"/>
    </source>
</evidence>
<protein>
    <submittedName>
        <fullName evidence="1">Gamma-glutamyl-gamma-aminobutyrate hydrolase</fullName>
    </submittedName>
</protein>
<evidence type="ECO:0000313" key="2">
    <source>
        <dbReference type="Proteomes" id="UP000231203"/>
    </source>
</evidence>
<dbReference type="InterPro" id="IPR011697">
    <property type="entry name" value="Peptidase_C26"/>
</dbReference>
<dbReference type="Proteomes" id="UP000231203">
    <property type="component" value="Unassembled WGS sequence"/>
</dbReference>
<proteinExistence type="predicted"/>